<dbReference type="Proteomes" id="UP001159363">
    <property type="component" value="Chromosome X"/>
</dbReference>
<protein>
    <submittedName>
        <fullName evidence="1">Uncharacterized protein</fullName>
    </submittedName>
</protein>
<evidence type="ECO:0000313" key="1">
    <source>
        <dbReference type="EMBL" id="KAJ8885475.1"/>
    </source>
</evidence>
<comment type="caution">
    <text evidence="1">The sequence shown here is derived from an EMBL/GenBank/DDBJ whole genome shotgun (WGS) entry which is preliminary data.</text>
</comment>
<reference evidence="1 2" key="1">
    <citation type="submission" date="2023-02" db="EMBL/GenBank/DDBJ databases">
        <title>LHISI_Scaffold_Assembly.</title>
        <authorList>
            <person name="Stuart O.P."/>
            <person name="Cleave R."/>
            <person name="Magrath M.J.L."/>
            <person name="Mikheyev A.S."/>
        </authorList>
    </citation>
    <scope>NUCLEOTIDE SEQUENCE [LARGE SCALE GENOMIC DNA]</scope>
    <source>
        <strain evidence="1">Daus_M_001</strain>
        <tissue evidence="1">Leg muscle</tissue>
    </source>
</reference>
<evidence type="ECO:0000313" key="2">
    <source>
        <dbReference type="Proteomes" id="UP001159363"/>
    </source>
</evidence>
<dbReference type="EMBL" id="JARBHB010000004">
    <property type="protein sequence ID" value="KAJ8885475.1"/>
    <property type="molecule type" value="Genomic_DNA"/>
</dbReference>
<gene>
    <name evidence="1" type="ORF">PR048_011672</name>
</gene>
<proteinExistence type="predicted"/>
<name>A0ABQ9HMR6_9NEOP</name>
<keyword evidence="2" id="KW-1185">Reference proteome</keyword>
<organism evidence="1 2">
    <name type="scientific">Dryococelus australis</name>
    <dbReference type="NCBI Taxonomy" id="614101"/>
    <lineage>
        <taxon>Eukaryota</taxon>
        <taxon>Metazoa</taxon>
        <taxon>Ecdysozoa</taxon>
        <taxon>Arthropoda</taxon>
        <taxon>Hexapoda</taxon>
        <taxon>Insecta</taxon>
        <taxon>Pterygota</taxon>
        <taxon>Neoptera</taxon>
        <taxon>Polyneoptera</taxon>
        <taxon>Phasmatodea</taxon>
        <taxon>Verophasmatodea</taxon>
        <taxon>Anareolatae</taxon>
        <taxon>Phasmatidae</taxon>
        <taxon>Eurycanthinae</taxon>
        <taxon>Dryococelus</taxon>
    </lineage>
</organism>
<sequence length="47" mass="5715">MGDREVLSIFQKLYEHIYNLCNYWDLQNNRGNQSRRITNKEGLFHIS</sequence>
<accession>A0ABQ9HMR6</accession>